<reference evidence="5" key="2">
    <citation type="journal article" date="2013" name="Nat. Commun.">
        <title>Genome of the Chinese tree shrew.</title>
        <authorList>
            <person name="Fan Y."/>
            <person name="Huang Z.Y."/>
            <person name="Cao C.C."/>
            <person name="Chen C.S."/>
            <person name="Chen Y.X."/>
            <person name="Fan D.D."/>
            <person name="He J."/>
            <person name="Hou H.L."/>
            <person name="Hu L."/>
            <person name="Hu X.T."/>
            <person name="Jiang X.T."/>
            <person name="Lai R."/>
            <person name="Lang Y.S."/>
            <person name="Liang B."/>
            <person name="Liao S.G."/>
            <person name="Mu D."/>
            <person name="Ma Y.Y."/>
            <person name="Niu Y.Y."/>
            <person name="Sun X.Q."/>
            <person name="Xia J.Q."/>
            <person name="Xiao J."/>
            <person name="Xiong Z.Q."/>
            <person name="Xu L."/>
            <person name="Yang L."/>
            <person name="Zhang Y."/>
            <person name="Zhao W."/>
            <person name="Zhao X.D."/>
            <person name="Zheng Y.T."/>
            <person name="Zhou J.M."/>
            <person name="Zhu Y.B."/>
            <person name="Zhang G.J."/>
            <person name="Wang J."/>
            <person name="Yao Y.G."/>
        </authorList>
    </citation>
    <scope>NUCLEOTIDE SEQUENCE [LARGE SCALE GENOMIC DNA]</scope>
</reference>
<sequence length="280" mass="30302">MAHYEEVSVLGFEEFNQAVEKHSGKTIFAYFTGSKDAEGKSWCPDCVQVWDTGAGTASRGGPAHSWPAGARLAPPARDPEWRGGGAGAEGAPEGRDRRSEGTYGPPQGHSVLTSSCRGTLTCDNRNVVFHVFDVIPCAVTYPTGVTEGDNWAVGPPYIRRMASPFGGKPSSPRAETTCQKETSTVRVETSSHRVETSSWQVRTTARRVETSQRRSEGPSLSPSGKRLPHVFEMSSQHVESSSQRVETSSRQVRASSALRVETSLHRVGKPAASQNVKMAR</sequence>
<gene>
    <name evidence="4" type="ORF">TREES_T100003550</name>
</gene>
<dbReference type="STRING" id="246437.L8Y752"/>
<feature type="compositionally biased region" description="Basic and acidic residues" evidence="2">
    <location>
        <begin position="206"/>
        <end position="216"/>
    </location>
</feature>
<dbReference type="eggNOG" id="ENOG502TE5V">
    <property type="taxonomic scope" value="Eukaryota"/>
</dbReference>
<dbReference type="InParanoid" id="L8Y752"/>
<dbReference type="Gene3D" id="3.40.30.10">
    <property type="entry name" value="Glutaredoxin"/>
    <property type="match status" value="1"/>
</dbReference>
<accession>L8Y752</accession>
<dbReference type="InterPro" id="IPR036249">
    <property type="entry name" value="Thioredoxin-like_sf"/>
</dbReference>
<keyword evidence="5" id="KW-1185">Reference proteome</keyword>
<reference evidence="5" key="1">
    <citation type="submission" date="2012-07" db="EMBL/GenBank/DDBJ databases">
        <title>Genome of the Chinese tree shrew, a rising model animal genetically related to primates.</title>
        <authorList>
            <person name="Zhang G."/>
            <person name="Fan Y."/>
            <person name="Yao Y."/>
            <person name="Huang Z."/>
        </authorList>
    </citation>
    <scope>NUCLEOTIDE SEQUENCE [LARGE SCALE GENOMIC DNA]</scope>
</reference>
<dbReference type="SUPFAM" id="SSF52833">
    <property type="entry name" value="Thioredoxin-like"/>
    <property type="match status" value="1"/>
</dbReference>
<feature type="domain" description="Thioredoxin" evidence="3">
    <location>
        <begin position="9"/>
        <end position="48"/>
    </location>
</feature>
<evidence type="ECO:0000313" key="5">
    <source>
        <dbReference type="Proteomes" id="UP000011518"/>
    </source>
</evidence>
<evidence type="ECO:0000256" key="1">
    <source>
        <dbReference type="ARBA" id="ARBA00016949"/>
    </source>
</evidence>
<dbReference type="InterPro" id="IPR010357">
    <property type="entry name" value="TXNDC17_dom"/>
</dbReference>
<evidence type="ECO:0000256" key="2">
    <source>
        <dbReference type="SAM" id="MobiDB-lite"/>
    </source>
</evidence>
<feature type="region of interest" description="Disordered" evidence="2">
    <location>
        <begin position="164"/>
        <end position="256"/>
    </location>
</feature>
<evidence type="ECO:0000259" key="3">
    <source>
        <dbReference type="Pfam" id="PF06110"/>
    </source>
</evidence>
<evidence type="ECO:0000313" key="4">
    <source>
        <dbReference type="EMBL" id="ELV12263.1"/>
    </source>
</evidence>
<dbReference type="AlphaFoldDB" id="L8Y752"/>
<organism evidence="4 5">
    <name type="scientific">Tupaia chinensis</name>
    <name type="common">Chinese tree shrew</name>
    <name type="synonym">Tupaia belangeri chinensis</name>
    <dbReference type="NCBI Taxonomy" id="246437"/>
    <lineage>
        <taxon>Eukaryota</taxon>
        <taxon>Metazoa</taxon>
        <taxon>Chordata</taxon>
        <taxon>Craniata</taxon>
        <taxon>Vertebrata</taxon>
        <taxon>Euteleostomi</taxon>
        <taxon>Mammalia</taxon>
        <taxon>Eutheria</taxon>
        <taxon>Euarchontoglires</taxon>
        <taxon>Scandentia</taxon>
        <taxon>Tupaiidae</taxon>
        <taxon>Tupaia</taxon>
    </lineage>
</organism>
<dbReference type="EMBL" id="KB364611">
    <property type="protein sequence ID" value="ELV12263.1"/>
    <property type="molecule type" value="Genomic_DNA"/>
</dbReference>
<name>L8Y752_TUPCH</name>
<feature type="compositionally biased region" description="Polar residues" evidence="2">
    <location>
        <begin position="173"/>
        <end position="188"/>
    </location>
</feature>
<proteinExistence type="predicted"/>
<dbReference type="Proteomes" id="UP000011518">
    <property type="component" value="Unassembled WGS sequence"/>
</dbReference>
<feature type="compositionally biased region" description="Polar residues" evidence="2">
    <location>
        <begin position="233"/>
        <end position="254"/>
    </location>
</feature>
<feature type="region of interest" description="Disordered" evidence="2">
    <location>
        <begin position="57"/>
        <end position="110"/>
    </location>
</feature>
<dbReference type="Pfam" id="PF06110">
    <property type="entry name" value="TXD17-like_Trx"/>
    <property type="match status" value="1"/>
</dbReference>
<protein>
    <recommendedName>
        <fullName evidence="1">Thioredoxin domain-containing protein 17</fullName>
    </recommendedName>
</protein>